<proteinExistence type="predicted"/>
<name>G1D4J7_9CAUD</name>
<dbReference type="EMBL" id="JF937102">
    <property type="protein sequence ID" value="AEK09697.1"/>
    <property type="molecule type" value="Genomic_DNA"/>
</dbReference>
<gene>
    <name evidence="1" type="primary">83</name>
    <name evidence="1" type="ORF">PBI_MOZY_83</name>
</gene>
<evidence type="ECO:0000313" key="2">
    <source>
        <dbReference type="Proteomes" id="UP000005425"/>
    </source>
</evidence>
<evidence type="ECO:0000313" key="1">
    <source>
        <dbReference type="EMBL" id="AEK09697.1"/>
    </source>
</evidence>
<dbReference type="RefSeq" id="YP_009637223.1">
    <property type="nucleotide sequence ID" value="NC_042323.1"/>
</dbReference>
<dbReference type="GeneID" id="40233971"/>
<accession>G1D4J7</accession>
<reference evidence="1 2" key="1">
    <citation type="journal article" date="2012" name="J. Virol.">
        <title>Complete Genome Sequences of 138 Mycobacteriophages.</title>
        <authorList>
            <consortium name="the Science Education Alliance Phage Hunters Advancing Genomics and Evolutionary Science Program"/>
            <consortium name="the KwaZulu-Natal Research Institute for Tuberculosis and HIV Mycobacterial Genetics Course Students"/>
            <consortium name="the Phage Hunters Integrating Research and Education Program"/>
            <person name="Hatfull G.F."/>
        </authorList>
    </citation>
    <scope>NUCLEOTIDE SEQUENCE [LARGE SCALE GENOMIC DNA]</scope>
    <source>
        <strain evidence="1">Mozy</strain>
    </source>
</reference>
<protein>
    <submittedName>
        <fullName evidence="1">Uncharacterized protein</fullName>
    </submittedName>
</protein>
<sequence>MTHQPDEIEPISQMELDILATSGDLELATQAGDVARWAFTQAVESLCTLLCLPPEVAEQMVNEWFLP</sequence>
<dbReference type="Proteomes" id="UP000005425">
    <property type="component" value="Segment"/>
</dbReference>
<keyword evidence="2" id="KW-1185">Reference proteome</keyword>
<dbReference type="OrthoDB" id="24502at10239"/>
<organism evidence="1 2">
    <name type="scientific">Mycobacterium phage Mozy</name>
    <dbReference type="NCBI Taxonomy" id="2922213"/>
    <lineage>
        <taxon>Viruses</taxon>
        <taxon>Duplodnaviria</taxon>
        <taxon>Heunggongvirae</taxon>
        <taxon>Uroviricota</taxon>
        <taxon>Caudoviricetes</taxon>
        <taxon>Gracegardnervirinae</taxon>
        <taxon>Cheoctovirus</taxon>
        <taxon>Cheoctovirus mozy</taxon>
        <taxon>Mycobacterium virus Mozy</taxon>
    </lineage>
</organism>